<dbReference type="Pfam" id="PF02417">
    <property type="entry name" value="Chromate_transp"/>
    <property type="match status" value="1"/>
</dbReference>
<dbReference type="Proteomes" id="UP000005990">
    <property type="component" value="Unassembled WGS sequence"/>
</dbReference>
<keyword evidence="9" id="KW-1185">Reference proteome</keyword>
<dbReference type="InterPro" id="IPR003370">
    <property type="entry name" value="Chromate_transpt"/>
</dbReference>
<dbReference type="RefSeq" id="WP_006419037.1">
    <property type="nucleotide sequence ID" value="NZ_AENN01000018.1"/>
</dbReference>
<dbReference type="GO" id="GO:0015109">
    <property type="term" value="F:chromate transmembrane transporter activity"/>
    <property type="evidence" value="ECO:0007669"/>
    <property type="project" value="InterPro"/>
</dbReference>
<keyword evidence="5 7" id="KW-1133">Transmembrane helix</keyword>
<evidence type="ECO:0000256" key="5">
    <source>
        <dbReference type="ARBA" id="ARBA00022989"/>
    </source>
</evidence>
<evidence type="ECO:0000256" key="4">
    <source>
        <dbReference type="ARBA" id="ARBA00022692"/>
    </source>
</evidence>
<evidence type="ECO:0000313" key="9">
    <source>
        <dbReference type="Proteomes" id="UP000005990"/>
    </source>
</evidence>
<evidence type="ECO:0000313" key="8">
    <source>
        <dbReference type="EMBL" id="EFR30514.1"/>
    </source>
</evidence>
<reference evidence="8 9" key="1">
    <citation type="submission" date="2010-10" db="EMBL/GenBank/DDBJ databases">
        <authorList>
            <person name="Durkin A.S."/>
            <person name="Madupu R."/>
            <person name="Torralba M."/>
            <person name="Gillis M."/>
            <person name="Methe B."/>
            <person name="Sutton G."/>
            <person name="Nelson K.E."/>
        </authorList>
    </citation>
    <scope>NUCLEOTIDE SEQUENCE [LARGE SCALE GENOMIC DNA]</scope>
    <source>
        <strain evidence="8 9">ACS-139-V-Col8</strain>
    </source>
</reference>
<comment type="subcellular location">
    <subcellularLocation>
        <location evidence="1">Cell membrane</location>
        <topology evidence="1">Multi-pass membrane protein</topology>
    </subcellularLocation>
</comment>
<proteinExistence type="inferred from homology"/>
<evidence type="ECO:0000256" key="2">
    <source>
        <dbReference type="ARBA" id="ARBA00005262"/>
    </source>
</evidence>
<evidence type="ECO:0000256" key="7">
    <source>
        <dbReference type="SAM" id="Phobius"/>
    </source>
</evidence>
<keyword evidence="4 7" id="KW-0812">Transmembrane</keyword>
<dbReference type="PANTHER" id="PTHR43663">
    <property type="entry name" value="CHROMATE TRANSPORT PROTEIN-RELATED"/>
    <property type="match status" value="1"/>
</dbReference>
<dbReference type="eggNOG" id="COG2059">
    <property type="taxonomic scope" value="Bacteria"/>
</dbReference>
<keyword evidence="3" id="KW-1003">Cell membrane</keyword>
<dbReference type="GO" id="GO:0005886">
    <property type="term" value="C:plasma membrane"/>
    <property type="evidence" value="ECO:0007669"/>
    <property type="project" value="UniProtKB-SubCell"/>
</dbReference>
<feature type="transmembrane region" description="Helical" evidence="7">
    <location>
        <begin position="142"/>
        <end position="160"/>
    </location>
</feature>
<dbReference type="InterPro" id="IPR052518">
    <property type="entry name" value="CHR_Transporter"/>
</dbReference>
<keyword evidence="6 7" id="KW-0472">Membrane</keyword>
<evidence type="ECO:0000256" key="6">
    <source>
        <dbReference type="ARBA" id="ARBA00023136"/>
    </source>
</evidence>
<name>E4KRB0_9LACT</name>
<protein>
    <submittedName>
        <fullName evidence="8">Chromate transport protein</fullName>
    </submittedName>
</protein>
<dbReference type="OrthoDB" id="9027281at2"/>
<dbReference type="EMBL" id="AENN01000018">
    <property type="protein sequence ID" value="EFR30514.1"/>
    <property type="molecule type" value="Genomic_DNA"/>
</dbReference>
<evidence type="ECO:0000256" key="1">
    <source>
        <dbReference type="ARBA" id="ARBA00004651"/>
    </source>
</evidence>
<evidence type="ECO:0000256" key="3">
    <source>
        <dbReference type="ARBA" id="ARBA00022475"/>
    </source>
</evidence>
<feature type="transmembrane region" description="Helical" evidence="7">
    <location>
        <begin position="167"/>
        <end position="184"/>
    </location>
</feature>
<dbReference type="PANTHER" id="PTHR43663:SF1">
    <property type="entry name" value="CHROMATE TRANSPORTER"/>
    <property type="match status" value="1"/>
</dbReference>
<gene>
    <name evidence="8" type="ORF">HMPREF9257_0409</name>
</gene>
<dbReference type="AlphaFoldDB" id="E4KRB0"/>
<accession>E4KRB0</accession>
<comment type="similarity">
    <text evidence="2">Belongs to the chromate ion transporter (CHR) (TC 2.A.51) family.</text>
</comment>
<organism evidence="8 9">
    <name type="scientific">Eremococcus coleocola ACS-139-V-Col8</name>
    <dbReference type="NCBI Taxonomy" id="908337"/>
    <lineage>
        <taxon>Bacteria</taxon>
        <taxon>Bacillati</taxon>
        <taxon>Bacillota</taxon>
        <taxon>Bacilli</taxon>
        <taxon>Lactobacillales</taxon>
        <taxon>Aerococcaceae</taxon>
        <taxon>Eremococcus</taxon>
    </lineage>
</organism>
<sequence length="185" mass="20094">MIIWKLFLVFIQVGTFSIGGGLAAIPLIQDLIVTQNQWMSLKEFTDLITIAQMTPGPIAVNSATFIGLRMAGLPGAILATLGCILPSLIIVMTLAYLYKRFRQLGVLDALLNGLKPAIVAFITSAGLTILDASLTDTRYLPQAPLDWIACILFIAAFIILRKWKLDPIMVMVGTGIIGGIIYLFI</sequence>
<comment type="caution">
    <text evidence="8">The sequence shown here is derived from an EMBL/GenBank/DDBJ whole genome shotgun (WGS) entry which is preliminary data.</text>
</comment>
<feature type="transmembrane region" description="Helical" evidence="7">
    <location>
        <begin position="110"/>
        <end position="130"/>
    </location>
</feature>
<feature type="transmembrane region" description="Helical" evidence="7">
    <location>
        <begin position="76"/>
        <end position="98"/>
    </location>
</feature>